<dbReference type="Gene3D" id="3.40.309.10">
    <property type="entry name" value="Aldehyde Dehydrogenase, Chain A, domain 2"/>
    <property type="match status" value="1"/>
</dbReference>
<dbReference type="InterPro" id="IPR044086">
    <property type="entry name" value="LUC3-like"/>
</dbReference>
<name>A0ABW3C5Z0_SPHXN</name>
<dbReference type="CDD" id="cd07106">
    <property type="entry name" value="ALDH_AldA-AAD23400"/>
    <property type="match status" value="1"/>
</dbReference>
<protein>
    <submittedName>
        <fullName evidence="5">Aldehyde dehydrogenase family protein</fullName>
    </submittedName>
</protein>
<sequence length="475" mass="51835">MVDLFSRYEMTIDGRPATAAHSFEVFNPATEEAFAQVPDASSAQLDEAIAAARRAFPAWSALPIEQRQKYVAMIGDVIEANAEDFKRLLTMEQGKARSGADWEIDGSVYWCRAIAEQSLPVHVLEDGPDHRVEVHREPLGVVGGITPWNFPLLLAVWKIAPALVAGNTIVIKPSPFTPLCTLKLGELCRALLPPGVFNVVCGGDDLGKWMTAHPGIAKIAFTGSTETGRSIMASAASNLKRLTLELGGNDPAIVMPDIEPKALARELCWAAFQNSAQFCVATKRLYIHDDVYDALAAEIVDYAQTIKMGDGSQQGTDLGPIQNRPQYEKVWALIDEARASGLRFLLGGERPEGPGYFVPLTIIDNPPDDAPVVTEEAFGPVLPLLRFTEVEDVIRRANSSHYGLAATIWSRDTERAHEIARRLETGTVWINETHVFSPTIPFGGHKQSGIGLENALEGLAEYTNSKTITVRKLPT</sequence>
<organism evidence="5 6">
    <name type="scientific">Sphingosinicella xenopeptidilytica</name>
    <dbReference type="NCBI Taxonomy" id="364098"/>
    <lineage>
        <taxon>Bacteria</taxon>
        <taxon>Pseudomonadati</taxon>
        <taxon>Pseudomonadota</taxon>
        <taxon>Alphaproteobacteria</taxon>
        <taxon>Sphingomonadales</taxon>
        <taxon>Sphingosinicellaceae</taxon>
        <taxon>Sphingosinicella</taxon>
    </lineage>
</organism>
<comment type="similarity">
    <text evidence="3">Belongs to the aldehyde dehydrogenase family.</text>
</comment>
<accession>A0ABW3C5Z0</accession>
<comment type="caution">
    <text evidence="5">The sequence shown here is derived from an EMBL/GenBank/DDBJ whole genome shotgun (WGS) entry which is preliminary data.</text>
</comment>
<gene>
    <name evidence="5" type="ORF">ACFQ00_13265</name>
</gene>
<dbReference type="PANTHER" id="PTHR11699">
    <property type="entry name" value="ALDEHYDE DEHYDROGENASE-RELATED"/>
    <property type="match status" value="1"/>
</dbReference>
<dbReference type="InterPro" id="IPR029510">
    <property type="entry name" value="Ald_DH_CS_GLU"/>
</dbReference>
<dbReference type="Gene3D" id="3.40.605.10">
    <property type="entry name" value="Aldehyde Dehydrogenase, Chain A, domain 1"/>
    <property type="match status" value="1"/>
</dbReference>
<reference evidence="6" key="1">
    <citation type="journal article" date="2019" name="Int. J. Syst. Evol. Microbiol.">
        <title>The Global Catalogue of Microorganisms (GCM) 10K type strain sequencing project: providing services to taxonomists for standard genome sequencing and annotation.</title>
        <authorList>
            <consortium name="The Broad Institute Genomics Platform"/>
            <consortium name="The Broad Institute Genome Sequencing Center for Infectious Disease"/>
            <person name="Wu L."/>
            <person name="Ma J."/>
        </authorList>
    </citation>
    <scope>NUCLEOTIDE SEQUENCE [LARGE SCALE GENOMIC DNA]</scope>
    <source>
        <strain evidence="6">CCUG 52537</strain>
    </source>
</reference>
<proteinExistence type="inferred from homology"/>
<dbReference type="RefSeq" id="WP_381491632.1">
    <property type="nucleotide sequence ID" value="NZ_JBHTIK010000008.1"/>
</dbReference>
<dbReference type="InterPro" id="IPR016162">
    <property type="entry name" value="Ald_DH_N"/>
</dbReference>
<keyword evidence="1 3" id="KW-0560">Oxidoreductase</keyword>
<dbReference type="Pfam" id="PF00171">
    <property type="entry name" value="Aldedh"/>
    <property type="match status" value="1"/>
</dbReference>
<keyword evidence="6" id="KW-1185">Reference proteome</keyword>
<dbReference type="Proteomes" id="UP001597124">
    <property type="component" value="Unassembled WGS sequence"/>
</dbReference>
<feature type="domain" description="Aldehyde dehydrogenase" evidence="4">
    <location>
        <begin position="21"/>
        <end position="468"/>
    </location>
</feature>
<feature type="active site" evidence="2">
    <location>
        <position position="245"/>
    </location>
</feature>
<dbReference type="SUPFAM" id="SSF53720">
    <property type="entry name" value="ALDH-like"/>
    <property type="match status" value="1"/>
</dbReference>
<dbReference type="InterPro" id="IPR016161">
    <property type="entry name" value="Ald_DH/histidinol_DH"/>
</dbReference>
<evidence type="ECO:0000256" key="1">
    <source>
        <dbReference type="ARBA" id="ARBA00023002"/>
    </source>
</evidence>
<dbReference type="PROSITE" id="PS00687">
    <property type="entry name" value="ALDEHYDE_DEHYDR_GLU"/>
    <property type="match status" value="1"/>
</dbReference>
<evidence type="ECO:0000256" key="3">
    <source>
        <dbReference type="RuleBase" id="RU003345"/>
    </source>
</evidence>
<dbReference type="EMBL" id="JBHTIK010000008">
    <property type="protein sequence ID" value="MFD0849300.1"/>
    <property type="molecule type" value="Genomic_DNA"/>
</dbReference>
<evidence type="ECO:0000313" key="5">
    <source>
        <dbReference type="EMBL" id="MFD0849300.1"/>
    </source>
</evidence>
<evidence type="ECO:0000256" key="2">
    <source>
        <dbReference type="PROSITE-ProRule" id="PRU10007"/>
    </source>
</evidence>
<evidence type="ECO:0000259" key="4">
    <source>
        <dbReference type="Pfam" id="PF00171"/>
    </source>
</evidence>
<dbReference type="InterPro" id="IPR016163">
    <property type="entry name" value="Ald_DH_C"/>
</dbReference>
<dbReference type="InterPro" id="IPR015590">
    <property type="entry name" value="Aldehyde_DH_dom"/>
</dbReference>
<evidence type="ECO:0000313" key="6">
    <source>
        <dbReference type="Proteomes" id="UP001597124"/>
    </source>
</evidence>